<dbReference type="Proteomes" id="UP000683925">
    <property type="component" value="Unassembled WGS sequence"/>
</dbReference>
<protein>
    <submittedName>
        <fullName evidence="1">Uncharacterized protein</fullName>
    </submittedName>
</protein>
<dbReference type="InterPro" id="IPR019399">
    <property type="entry name" value="Parkin_co-regulated_protein"/>
</dbReference>
<dbReference type="EMBL" id="CAJJDP010000167">
    <property type="protein sequence ID" value="CAD8213860.1"/>
    <property type="molecule type" value="Genomic_DNA"/>
</dbReference>
<dbReference type="OrthoDB" id="10258089at2759"/>
<reference evidence="1" key="1">
    <citation type="submission" date="2021-01" db="EMBL/GenBank/DDBJ databases">
        <authorList>
            <consortium name="Genoscope - CEA"/>
            <person name="William W."/>
        </authorList>
    </citation>
    <scope>NUCLEOTIDE SEQUENCE</scope>
</reference>
<dbReference type="Pfam" id="PF10274">
    <property type="entry name" value="ParcG"/>
    <property type="match status" value="1"/>
</dbReference>
<proteinExistence type="predicted"/>
<keyword evidence="2" id="KW-1185">Reference proteome</keyword>
<name>A0A8S1YIS7_PAROT</name>
<evidence type="ECO:0000313" key="2">
    <source>
        <dbReference type="Proteomes" id="UP000683925"/>
    </source>
</evidence>
<evidence type="ECO:0000313" key="1">
    <source>
        <dbReference type="EMBL" id="CAD8213860.1"/>
    </source>
</evidence>
<gene>
    <name evidence="1" type="ORF">POCTA_138.1.T1640044</name>
</gene>
<sequence length="196" mass="22671">MWLLITIKINQLNPQLAEKLMIAQKHQKKKKKPLVAKIIKIVDLFSNKCQCDINSFAYVYEVEGITSKINYNTQRSMKIQWIQDVNIQTIPYDPVLVTQVVHQYLAMATTAIQFTLSNEPAQENHLSSTKISVTISTQQILMQPHLFNLCLYPMSLISSEQIYEIVPSPYLAEIKSFSFRKANKTSSYCFGKQWEF</sequence>
<comment type="caution">
    <text evidence="1">The sequence shown here is derived from an EMBL/GenBank/DDBJ whole genome shotgun (WGS) entry which is preliminary data.</text>
</comment>
<dbReference type="AlphaFoldDB" id="A0A8S1YIS7"/>
<accession>A0A8S1YIS7</accession>
<organism evidence="1 2">
    <name type="scientific">Paramecium octaurelia</name>
    <dbReference type="NCBI Taxonomy" id="43137"/>
    <lineage>
        <taxon>Eukaryota</taxon>
        <taxon>Sar</taxon>
        <taxon>Alveolata</taxon>
        <taxon>Ciliophora</taxon>
        <taxon>Intramacronucleata</taxon>
        <taxon>Oligohymenophorea</taxon>
        <taxon>Peniculida</taxon>
        <taxon>Parameciidae</taxon>
        <taxon>Paramecium</taxon>
    </lineage>
</organism>